<dbReference type="EMBL" id="CP000542">
    <property type="protein sequence ID" value="ABM55844.1"/>
    <property type="molecule type" value="Genomic_DNA"/>
</dbReference>
<dbReference type="STRING" id="391735.Veis_0051"/>
<reference evidence="2" key="1">
    <citation type="submission" date="2006-12" db="EMBL/GenBank/DDBJ databases">
        <title>Complete sequence of chromosome 1 of Verminephrobacter eiseniae EF01-2.</title>
        <authorList>
            <person name="Copeland A."/>
            <person name="Lucas S."/>
            <person name="Lapidus A."/>
            <person name="Barry K."/>
            <person name="Detter J.C."/>
            <person name="Glavina del Rio T."/>
            <person name="Dalin E."/>
            <person name="Tice H."/>
            <person name="Pitluck S."/>
            <person name="Chertkov O."/>
            <person name="Brettin T."/>
            <person name="Bruce D."/>
            <person name="Han C."/>
            <person name="Tapia R."/>
            <person name="Gilna P."/>
            <person name="Schmutz J."/>
            <person name="Larimer F."/>
            <person name="Land M."/>
            <person name="Hauser L."/>
            <person name="Kyrpides N."/>
            <person name="Kim E."/>
            <person name="Stahl D."/>
            <person name="Richardson P."/>
        </authorList>
    </citation>
    <scope>NUCLEOTIDE SEQUENCE [LARGE SCALE GENOMIC DNA]</scope>
    <source>
        <strain evidence="2">EF01-2</strain>
    </source>
</reference>
<protein>
    <recommendedName>
        <fullName evidence="3">DUF2000 domain-containing protein</fullName>
    </recommendedName>
</protein>
<sequence length="145" mass="15875">MAYENNEMKFVAVVNRKHSLASILNALAHTAFGLSGKGVNPEHLLDYSNSASGFLAKIDEYPFIILDAKNSNQLQTLVSSVMSNQRIAYNVFTTSMIGTCAEAQLKATREALNDGLDFVVVVLFGAREDVDPLTRKFSLTKGEMP</sequence>
<dbReference type="HOGENOM" id="CLU_118614_0_0_4"/>
<dbReference type="eggNOG" id="COG4954">
    <property type="taxonomic scope" value="Bacteria"/>
</dbReference>
<evidence type="ECO:0008006" key="3">
    <source>
        <dbReference type="Google" id="ProtNLM"/>
    </source>
</evidence>
<name>A1WDY7_VEREI</name>
<dbReference type="GeneID" id="76458809"/>
<accession>A1WDY7</accession>
<dbReference type="Gene3D" id="3.40.1490.10">
    <property type="entry name" value="Bit1"/>
    <property type="match status" value="1"/>
</dbReference>
<dbReference type="Proteomes" id="UP000000374">
    <property type="component" value="Chromosome"/>
</dbReference>
<dbReference type="InterPro" id="IPR023476">
    <property type="entry name" value="Pep_tRNA_hydro_II_dom_sf"/>
</dbReference>
<evidence type="ECO:0000313" key="1">
    <source>
        <dbReference type="EMBL" id="ABM55844.1"/>
    </source>
</evidence>
<dbReference type="Pfam" id="PF09391">
    <property type="entry name" value="DUF2000"/>
    <property type="match status" value="1"/>
</dbReference>
<dbReference type="InterPro" id="IPR018988">
    <property type="entry name" value="DUF2000"/>
</dbReference>
<gene>
    <name evidence="1" type="ordered locus">Veis_0051</name>
</gene>
<organism evidence="1 2">
    <name type="scientific">Verminephrobacter eiseniae (strain EF01-2)</name>
    <dbReference type="NCBI Taxonomy" id="391735"/>
    <lineage>
        <taxon>Bacteria</taxon>
        <taxon>Pseudomonadati</taxon>
        <taxon>Pseudomonadota</taxon>
        <taxon>Betaproteobacteria</taxon>
        <taxon>Burkholderiales</taxon>
        <taxon>Comamonadaceae</taxon>
        <taxon>Verminephrobacter</taxon>
    </lineage>
</organism>
<proteinExistence type="predicted"/>
<dbReference type="SUPFAM" id="SSF102462">
    <property type="entry name" value="Peptidyl-tRNA hydrolase II"/>
    <property type="match status" value="1"/>
</dbReference>
<dbReference type="OrthoDB" id="9153692at2"/>
<keyword evidence="2" id="KW-1185">Reference proteome</keyword>
<dbReference type="AlphaFoldDB" id="A1WDY7"/>
<evidence type="ECO:0000313" key="2">
    <source>
        <dbReference type="Proteomes" id="UP000000374"/>
    </source>
</evidence>
<dbReference type="KEGG" id="vei:Veis_0051"/>
<dbReference type="RefSeq" id="WP_011807863.1">
    <property type="nucleotide sequence ID" value="NC_008786.1"/>
</dbReference>